<evidence type="ECO:0000313" key="2">
    <source>
        <dbReference type="EMBL" id="EMG01525.1"/>
    </source>
</evidence>
<dbReference type="PROSITE" id="PS51257">
    <property type="entry name" value="PROKAR_LIPOPROTEIN"/>
    <property type="match status" value="1"/>
</dbReference>
<dbReference type="GO" id="GO:0120147">
    <property type="term" value="F:formylglycine-generating oxidase activity"/>
    <property type="evidence" value="ECO:0007669"/>
    <property type="project" value="TreeGrafter"/>
</dbReference>
<dbReference type="Gene3D" id="3.90.1580.10">
    <property type="entry name" value="paralog of FGE (formylglycine-generating enzyme)"/>
    <property type="match status" value="1"/>
</dbReference>
<name>M3HVE9_LEPBO</name>
<dbReference type="InterPro" id="IPR016187">
    <property type="entry name" value="CTDL_fold"/>
</dbReference>
<comment type="caution">
    <text evidence="2">The sequence shown here is derived from an EMBL/GenBank/DDBJ whole genome shotgun (WGS) entry which is preliminary data.</text>
</comment>
<sequence>MKPKIRNILLLVMFSTACLECTYKLFADSLPCGGKEIAGMKCIPAGEFIRGSNTYDADEKPEEKIYVSDFYMDIYEVTNEEFDKCKTAGKCQECLKAGKCNYIGPRYGKPYLGPKQPAVGISWYTAKEFCEWAGKRLPTEAEWEKAARGPDGNLYPWGNEPATCEKAIIAMGDIKGCVD</sequence>
<evidence type="ECO:0000259" key="1">
    <source>
        <dbReference type="Pfam" id="PF03781"/>
    </source>
</evidence>
<feature type="domain" description="Sulfatase-modifying factor enzyme-like" evidence="1">
    <location>
        <begin position="39"/>
        <end position="162"/>
    </location>
</feature>
<dbReference type="SUPFAM" id="SSF56436">
    <property type="entry name" value="C-type lectin-like"/>
    <property type="match status" value="1"/>
</dbReference>
<dbReference type="Pfam" id="PF03781">
    <property type="entry name" value="FGE-sulfatase"/>
    <property type="match status" value="1"/>
</dbReference>
<dbReference type="PANTHER" id="PTHR23150">
    <property type="entry name" value="SULFATASE MODIFYING FACTOR 1, 2"/>
    <property type="match status" value="1"/>
</dbReference>
<dbReference type="Proteomes" id="UP000011783">
    <property type="component" value="Unassembled WGS sequence"/>
</dbReference>
<proteinExistence type="predicted"/>
<dbReference type="EMBL" id="AKWO02000023">
    <property type="protein sequence ID" value="EMG01525.1"/>
    <property type="molecule type" value="Genomic_DNA"/>
</dbReference>
<dbReference type="InterPro" id="IPR005532">
    <property type="entry name" value="SUMF_dom"/>
</dbReference>
<dbReference type="AlphaFoldDB" id="M3HVE9"/>
<dbReference type="PANTHER" id="PTHR23150:SF19">
    <property type="entry name" value="FORMYLGLYCINE-GENERATING ENZYME"/>
    <property type="match status" value="1"/>
</dbReference>
<organism evidence="2 3">
    <name type="scientific">Leptospira borgpetersenii str. 200701203</name>
    <dbReference type="NCBI Taxonomy" id="1193007"/>
    <lineage>
        <taxon>Bacteria</taxon>
        <taxon>Pseudomonadati</taxon>
        <taxon>Spirochaetota</taxon>
        <taxon>Spirochaetia</taxon>
        <taxon>Leptospirales</taxon>
        <taxon>Leptospiraceae</taxon>
        <taxon>Leptospira</taxon>
    </lineage>
</organism>
<evidence type="ECO:0000313" key="3">
    <source>
        <dbReference type="Proteomes" id="UP000011783"/>
    </source>
</evidence>
<dbReference type="InterPro" id="IPR051043">
    <property type="entry name" value="Sulfatase_Mod_Factor_Kinase"/>
</dbReference>
<accession>M3HVE9</accession>
<dbReference type="BioCyc" id="LBOR1193007:G11KN-3107-MONOMER"/>
<protein>
    <submittedName>
        <fullName evidence="2">Formylglycine-generating sulfatase enzyme domain protein</fullName>
    </submittedName>
</protein>
<dbReference type="InterPro" id="IPR042095">
    <property type="entry name" value="SUMF_sf"/>
</dbReference>
<reference evidence="2 3" key="1">
    <citation type="submission" date="2013-01" db="EMBL/GenBank/DDBJ databases">
        <authorList>
            <person name="Harkins D.M."/>
            <person name="Durkin A.S."/>
            <person name="Brinkac L.M."/>
            <person name="Haft D.H."/>
            <person name="Selengut J.D."/>
            <person name="Sanka R."/>
            <person name="DePew J."/>
            <person name="Purushe J."/>
            <person name="Picardeau M."/>
            <person name="Werts C."/>
            <person name="Goarant C."/>
            <person name="Vinetz J.M."/>
            <person name="Sutton G.G."/>
            <person name="Nierman W.C."/>
            <person name="Fouts D.E."/>
        </authorList>
    </citation>
    <scope>NUCLEOTIDE SEQUENCE [LARGE SCALE GENOMIC DNA]</scope>
    <source>
        <strain evidence="2 3">200701203</strain>
    </source>
</reference>
<gene>
    <name evidence="2" type="ORF">LEP1GSC123_4543</name>
</gene>